<accession>A0AAI8YK53</accession>
<gene>
    <name evidence="1" type="ORF">KHLLAP_LOCUS10714</name>
</gene>
<protein>
    <submittedName>
        <fullName evidence="1">Uu.00g061460.m01.CDS01</fullName>
    </submittedName>
</protein>
<evidence type="ECO:0000313" key="2">
    <source>
        <dbReference type="Proteomes" id="UP001295740"/>
    </source>
</evidence>
<dbReference type="Proteomes" id="UP001295740">
    <property type="component" value="Unassembled WGS sequence"/>
</dbReference>
<dbReference type="AlphaFoldDB" id="A0AAI8YK53"/>
<dbReference type="GO" id="GO:0000166">
    <property type="term" value="F:nucleotide binding"/>
    <property type="evidence" value="ECO:0007669"/>
    <property type="project" value="InterPro"/>
</dbReference>
<evidence type="ECO:0000313" key="1">
    <source>
        <dbReference type="EMBL" id="CAJ2510246.1"/>
    </source>
</evidence>
<organism evidence="1 2">
    <name type="scientific">Anthostomella pinea</name>
    <dbReference type="NCBI Taxonomy" id="933095"/>
    <lineage>
        <taxon>Eukaryota</taxon>
        <taxon>Fungi</taxon>
        <taxon>Dikarya</taxon>
        <taxon>Ascomycota</taxon>
        <taxon>Pezizomycotina</taxon>
        <taxon>Sordariomycetes</taxon>
        <taxon>Xylariomycetidae</taxon>
        <taxon>Xylariales</taxon>
        <taxon>Xylariaceae</taxon>
        <taxon>Anthostomella</taxon>
    </lineage>
</organism>
<reference evidence="1" key="1">
    <citation type="submission" date="2023-10" db="EMBL/GenBank/DDBJ databases">
        <authorList>
            <person name="Hackl T."/>
        </authorList>
    </citation>
    <scope>NUCLEOTIDE SEQUENCE</scope>
</reference>
<dbReference type="InterPro" id="IPR010997">
    <property type="entry name" value="HRDC-like_sf"/>
</dbReference>
<keyword evidence="2" id="KW-1185">Reference proteome</keyword>
<sequence length="153" mass="16650">MSDEGKERKDKLYGLLVRHRDSMGGRKPKAGGIDEILEDIAIQCPVDDNGLLEIAKVGPSKASVWGDAWLDIVNKFNARRTAALLIRKPETTSRASAVIDLTSDDGGVYIKGGGNATESARSMPLLRKRKLPLTDAGPNSSKRIHPFFATKLH</sequence>
<dbReference type="SUPFAM" id="SSF47819">
    <property type="entry name" value="HRDC-like"/>
    <property type="match status" value="1"/>
</dbReference>
<proteinExistence type="predicted"/>
<dbReference type="InterPro" id="IPR044876">
    <property type="entry name" value="HRDC_dom_sf"/>
</dbReference>
<dbReference type="EMBL" id="CAUWAG010000013">
    <property type="protein sequence ID" value="CAJ2510246.1"/>
    <property type="molecule type" value="Genomic_DNA"/>
</dbReference>
<name>A0AAI8YK53_9PEZI</name>
<comment type="caution">
    <text evidence="1">The sequence shown here is derived from an EMBL/GenBank/DDBJ whole genome shotgun (WGS) entry which is preliminary data.</text>
</comment>
<dbReference type="Gene3D" id="1.10.150.80">
    <property type="entry name" value="HRDC domain"/>
    <property type="match status" value="1"/>
</dbReference>